<dbReference type="PRINTS" id="PR00987">
    <property type="entry name" value="TRNASYNTHGLU"/>
</dbReference>
<dbReference type="NCBIfam" id="TIGR00464">
    <property type="entry name" value="gltX_bact"/>
    <property type="match status" value="1"/>
</dbReference>
<comment type="similarity">
    <text evidence="1 8">Belongs to the class-I aminoacyl-tRNA synthetase family. Glutamate--tRNA ligase type 1 subfamily.</text>
</comment>
<dbReference type="CDD" id="cd00808">
    <property type="entry name" value="GluRS_core"/>
    <property type="match status" value="1"/>
</dbReference>
<dbReference type="InterPro" id="IPR020751">
    <property type="entry name" value="aa-tRNA-synth_I_codon-bd_sub2"/>
</dbReference>
<feature type="domain" description="Glutamyl/glutaminyl-tRNA synthetase class Ib catalytic" evidence="9">
    <location>
        <begin position="4"/>
        <end position="346"/>
    </location>
</feature>
<dbReference type="InterPro" id="IPR008925">
    <property type="entry name" value="aa_tRNA-synth_I_cd-bd_sf"/>
</dbReference>
<dbReference type="GO" id="GO:0005829">
    <property type="term" value="C:cytosol"/>
    <property type="evidence" value="ECO:0007669"/>
    <property type="project" value="TreeGrafter"/>
</dbReference>
<dbReference type="InterPro" id="IPR045462">
    <property type="entry name" value="aa-tRNA-synth_I_cd-bd"/>
</dbReference>
<dbReference type="Pfam" id="PF19269">
    <property type="entry name" value="Anticodon_2"/>
    <property type="match status" value="1"/>
</dbReference>
<dbReference type="InterPro" id="IPR004527">
    <property type="entry name" value="Glu-tRNA-ligase_bac/mito"/>
</dbReference>
<accession>A0AA97ESB8</accession>
<evidence type="ECO:0000256" key="2">
    <source>
        <dbReference type="ARBA" id="ARBA00022490"/>
    </source>
</evidence>
<keyword evidence="7 8" id="KW-0030">Aminoacyl-tRNA synthetase</keyword>
<evidence type="ECO:0000256" key="3">
    <source>
        <dbReference type="ARBA" id="ARBA00022598"/>
    </source>
</evidence>
<dbReference type="SUPFAM" id="SSF48163">
    <property type="entry name" value="An anticodon-binding domain of class I aminoacyl-tRNA synthetases"/>
    <property type="match status" value="1"/>
</dbReference>
<proteinExistence type="inferred from homology"/>
<dbReference type="Gene3D" id="3.90.800.10">
    <property type="entry name" value="Glutamyl-tRNA Synthetase, Domain 3"/>
    <property type="match status" value="1"/>
</dbReference>
<dbReference type="GO" id="GO:0006424">
    <property type="term" value="P:glutamyl-tRNA aminoacylation"/>
    <property type="evidence" value="ECO:0007669"/>
    <property type="project" value="UniProtKB-UniRule"/>
</dbReference>
<keyword evidence="12" id="KW-1185">Reference proteome</keyword>
<dbReference type="PROSITE" id="PS00178">
    <property type="entry name" value="AA_TRNA_LIGASE_I"/>
    <property type="match status" value="1"/>
</dbReference>
<dbReference type="InterPro" id="IPR000924">
    <property type="entry name" value="Glu/Gln-tRNA-synth"/>
</dbReference>
<dbReference type="PANTHER" id="PTHR43311">
    <property type="entry name" value="GLUTAMATE--TRNA LIGASE"/>
    <property type="match status" value="1"/>
</dbReference>
<dbReference type="InterPro" id="IPR049940">
    <property type="entry name" value="GluQ/Sye"/>
</dbReference>
<dbReference type="PANTHER" id="PTHR43311:SF2">
    <property type="entry name" value="GLUTAMATE--TRNA LIGASE, MITOCHONDRIAL-RELATED"/>
    <property type="match status" value="1"/>
</dbReference>
<dbReference type="EMBL" id="CP136521">
    <property type="protein sequence ID" value="WOD45023.1"/>
    <property type="molecule type" value="Genomic_DNA"/>
</dbReference>
<evidence type="ECO:0000313" key="11">
    <source>
        <dbReference type="EMBL" id="WOD45023.1"/>
    </source>
</evidence>
<dbReference type="Gene3D" id="1.10.10.350">
    <property type="match status" value="1"/>
</dbReference>
<feature type="short sequence motif" description="'KMSKS' region" evidence="8">
    <location>
        <begin position="260"/>
        <end position="264"/>
    </location>
</feature>
<dbReference type="InterPro" id="IPR001412">
    <property type="entry name" value="aa-tRNA-synth_I_CS"/>
</dbReference>
<dbReference type="InterPro" id="IPR033910">
    <property type="entry name" value="GluRS_core"/>
</dbReference>
<evidence type="ECO:0000256" key="6">
    <source>
        <dbReference type="ARBA" id="ARBA00022917"/>
    </source>
</evidence>
<dbReference type="Gene3D" id="3.40.50.620">
    <property type="entry name" value="HUPs"/>
    <property type="match status" value="1"/>
</dbReference>
<dbReference type="KEGG" id="hws:RNZ46_07090"/>
<evidence type="ECO:0000256" key="8">
    <source>
        <dbReference type="HAMAP-Rule" id="MF_00022"/>
    </source>
</evidence>
<dbReference type="HAMAP" id="MF_00022">
    <property type="entry name" value="Glu_tRNA_synth_type1"/>
    <property type="match status" value="1"/>
</dbReference>
<comment type="catalytic activity">
    <reaction evidence="8">
        <text>tRNA(Glu) + L-glutamate + ATP = L-glutamyl-tRNA(Glu) + AMP + diphosphate</text>
        <dbReference type="Rhea" id="RHEA:23540"/>
        <dbReference type="Rhea" id="RHEA-COMP:9663"/>
        <dbReference type="Rhea" id="RHEA-COMP:9680"/>
        <dbReference type="ChEBI" id="CHEBI:29985"/>
        <dbReference type="ChEBI" id="CHEBI:30616"/>
        <dbReference type="ChEBI" id="CHEBI:33019"/>
        <dbReference type="ChEBI" id="CHEBI:78442"/>
        <dbReference type="ChEBI" id="CHEBI:78520"/>
        <dbReference type="ChEBI" id="CHEBI:456215"/>
        <dbReference type="EC" id="6.1.1.17"/>
    </reaction>
</comment>
<comment type="caution">
    <text evidence="8">Lacks conserved residue(s) required for the propagation of feature annotation.</text>
</comment>
<dbReference type="RefSeq" id="WP_316984680.1">
    <property type="nucleotide sequence ID" value="NZ_CP136521.1"/>
</dbReference>
<evidence type="ECO:0000259" key="9">
    <source>
        <dbReference type="Pfam" id="PF00749"/>
    </source>
</evidence>
<feature type="short sequence motif" description="'HIGH' region" evidence="8">
    <location>
        <begin position="11"/>
        <end position="21"/>
    </location>
</feature>
<dbReference type="GO" id="GO:0008270">
    <property type="term" value="F:zinc ion binding"/>
    <property type="evidence" value="ECO:0007669"/>
    <property type="project" value="InterPro"/>
</dbReference>
<name>A0AA97ESB8_9FLAO</name>
<dbReference type="SUPFAM" id="SSF52374">
    <property type="entry name" value="Nucleotidylyl transferase"/>
    <property type="match status" value="1"/>
</dbReference>
<comment type="subunit">
    <text evidence="8">Monomer.</text>
</comment>
<dbReference type="GO" id="GO:0005524">
    <property type="term" value="F:ATP binding"/>
    <property type="evidence" value="ECO:0007669"/>
    <property type="project" value="UniProtKB-UniRule"/>
</dbReference>
<organism evidence="11 12">
    <name type="scientific">Hwangdonia lutea</name>
    <dbReference type="NCBI Taxonomy" id="3075823"/>
    <lineage>
        <taxon>Bacteria</taxon>
        <taxon>Pseudomonadati</taxon>
        <taxon>Bacteroidota</taxon>
        <taxon>Flavobacteriia</taxon>
        <taxon>Flavobacteriales</taxon>
        <taxon>Flavobacteriaceae</taxon>
        <taxon>Hwangdonia</taxon>
    </lineage>
</organism>
<dbReference type="GO" id="GO:0004818">
    <property type="term" value="F:glutamate-tRNA ligase activity"/>
    <property type="evidence" value="ECO:0007669"/>
    <property type="project" value="UniProtKB-UniRule"/>
</dbReference>
<evidence type="ECO:0000256" key="5">
    <source>
        <dbReference type="ARBA" id="ARBA00022840"/>
    </source>
</evidence>
<evidence type="ECO:0000256" key="7">
    <source>
        <dbReference type="ARBA" id="ARBA00023146"/>
    </source>
</evidence>
<evidence type="ECO:0000313" key="12">
    <source>
        <dbReference type="Proteomes" id="UP001302486"/>
    </source>
</evidence>
<gene>
    <name evidence="8 11" type="primary">gltX</name>
    <name evidence="11" type="ORF">RNZ46_07090</name>
</gene>
<dbReference type="InterPro" id="IPR014729">
    <property type="entry name" value="Rossmann-like_a/b/a_fold"/>
</dbReference>
<dbReference type="FunFam" id="3.40.50.620:FF:000127">
    <property type="entry name" value="Glutamate--tRNA ligase"/>
    <property type="match status" value="1"/>
</dbReference>
<sequence length="525" mass="60386">MTKNVRVRFAPSPTGPLHIGGVRTALFNYLFAKKHKGSFILRIEDTDQNRYVQGAEQYIIDALNWCHMPFDEGPNKNEKFGPYRQSERKHLYKQYADELIASGNAYYAFDTAETLDFHRKDHEAKGKTFIYNWHNRLKLSNSLSLSAEEVKAKLNAGDDYVIRFKSPQDETLHLKDIIRGDIKIDTNILDDKVLFKSDGMPTYHLANIVDDHLMEISHVIRGEEWLPSLALHYQLYKAFGWETPEFAHLPLILKPTGKGKLSKRDGDKLGFPVFPLEWTDPKTGDVSRGYKEDGYFPEAMVNFLAFLGWNPGTEQEIFSLNELIEAFDLKKVNKSGARFDPDKTKWFNHHYMQEQNNDVLAELFKPIVNEKLNVIQSESEESHNEISRQARNDNDIDVNYIALVIGLIKERATFVSDFWALSHFFFTAPTSYDEKASKKAFRNGTKELMGELKNIILRIDEFTVIALQKDIKSWITSKEIGFGKVMMPLRLALVGALQGPDVFDIMFMIGKAETVKRIEKVIDLL</sequence>
<dbReference type="Proteomes" id="UP001302486">
    <property type="component" value="Chromosome"/>
</dbReference>
<dbReference type="GO" id="GO:0000049">
    <property type="term" value="F:tRNA binding"/>
    <property type="evidence" value="ECO:0007669"/>
    <property type="project" value="InterPro"/>
</dbReference>
<dbReference type="InterPro" id="IPR020061">
    <property type="entry name" value="Glu_tRNA_lig_a-bdl"/>
</dbReference>
<comment type="function">
    <text evidence="8">Catalyzes the attachment of glutamate to tRNA(Glu) in a two-step reaction: glutamate is first activated by ATP to form Glu-AMP and then transferred to the acceptor end of tRNA(Glu).</text>
</comment>
<evidence type="ECO:0000256" key="4">
    <source>
        <dbReference type="ARBA" id="ARBA00022741"/>
    </source>
</evidence>
<evidence type="ECO:0000256" key="1">
    <source>
        <dbReference type="ARBA" id="ARBA00007894"/>
    </source>
</evidence>
<keyword evidence="2 8" id="KW-0963">Cytoplasm</keyword>
<dbReference type="Pfam" id="PF00749">
    <property type="entry name" value="tRNA-synt_1c"/>
    <property type="match status" value="1"/>
</dbReference>
<feature type="binding site" evidence="8">
    <location>
        <position position="263"/>
    </location>
    <ligand>
        <name>ATP</name>
        <dbReference type="ChEBI" id="CHEBI:30616"/>
    </ligand>
</feature>
<keyword evidence="5 8" id="KW-0067">ATP-binding</keyword>
<dbReference type="AlphaFoldDB" id="A0AA97ESB8"/>
<protein>
    <recommendedName>
        <fullName evidence="8">Glutamate--tRNA ligase</fullName>
        <ecNumber evidence="8">6.1.1.17</ecNumber>
    </recommendedName>
    <alternativeName>
        <fullName evidence="8">Glutamyl-tRNA synthetase</fullName>
        <shortName evidence="8">GluRS</shortName>
    </alternativeName>
</protein>
<dbReference type="Gene3D" id="1.10.1160.10">
    <property type="entry name" value="Glutamyl-trna Synthetase, Domain 2"/>
    <property type="match status" value="1"/>
</dbReference>
<dbReference type="EC" id="6.1.1.17" evidence="8"/>
<evidence type="ECO:0000259" key="10">
    <source>
        <dbReference type="Pfam" id="PF19269"/>
    </source>
</evidence>
<dbReference type="InterPro" id="IPR020058">
    <property type="entry name" value="Glu/Gln-tRNA-synth_Ib_cat-dom"/>
</dbReference>
<comment type="subcellular location">
    <subcellularLocation>
        <location evidence="8">Cytoplasm</location>
    </subcellularLocation>
</comment>
<reference evidence="12" key="1">
    <citation type="submission" date="2024-06" db="EMBL/GenBank/DDBJ databases">
        <title>Hwangdonia haimaensis gen. nov., sp. nov., a member of the family Flavobacteriaceae isolated from the haima cold seep.</title>
        <authorList>
            <person name="Li J."/>
        </authorList>
    </citation>
    <scope>NUCLEOTIDE SEQUENCE [LARGE SCALE GENOMIC DNA]</scope>
    <source>
        <strain evidence="12">SCSIO 19198</strain>
    </source>
</reference>
<keyword evidence="3 8" id="KW-0436">Ligase</keyword>
<feature type="domain" description="Aminoacyl-tRNA synthetase class I anticodon-binding" evidence="10">
    <location>
        <begin position="386"/>
        <end position="522"/>
    </location>
</feature>
<keyword evidence="4 8" id="KW-0547">Nucleotide-binding</keyword>
<keyword evidence="6 8" id="KW-0648">Protein biosynthesis</keyword>